<organism evidence="1 2">
    <name type="scientific">Cetraspora pellucida</name>
    <dbReference type="NCBI Taxonomy" id="1433469"/>
    <lineage>
        <taxon>Eukaryota</taxon>
        <taxon>Fungi</taxon>
        <taxon>Fungi incertae sedis</taxon>
        <taxon>Mucoromycota</taxon>
        <taxon>Glomeromycotina</taxon>
        <taxon>Glomeromycetes</taxon>
        <taxon>Diversisporales</taxon>
        <taxon>Gigasporaceae</taxon>
        <taxon>Cetraspora</taxon>
    </lineage>
</organism>
<evidence type="ECO:0000313" key="2">
    <source>
        <dbReference type="Proteomes" id="UP000789366"/>
    </source>
</evidence>
<dbReference type="Proteomes" id="UP000789366">
    <property type="component" value="Unassembled WGS sequence"/>
</dbReference>
<evidence type="ECO:0000313" key="1">
    <source>
        <dbReference type="EMBL" id="CAG8757197.1"/>
    </source>
</evidence>
<name>A0ACA9QLP0_9GLOM</name>
<dbReference type="EMBL" id="CAJVPW010046200">
    <property type="protein sequence ID" value="CAG8757197.1"/>
    <property type="molecule type" value="Genomic_DNA"/>
</dbReference>
<keyword evidence="2" id="KW-1185">Reference proteome</keyword>
<gene>
    <name evidence="1" type="ORF">SPELUC_LOCUS14885</name>
</gene>
<reference evidence="1" key="1">
    <citation type="submission" date="2021-06" db="EMBL/GenBank/DDBJ databases">
        <authorList>
            <person name="Kallberg Y."/>
            <person name="Tangrot J."/>
            <person name="Rosling A."/>
        </authorList>
    </citation>
    <scope>NUCLEOTIDE SEQUENCE</scope>
    <source>
        <strain evidence="1">28 12/20/2015</strain>
    </source>
</reference>
<sequence>GKKESASQDRKRDGKRNENQWIVQKDESGRYPHFNGGQKVNKQQSRQYQINTHKPGQAIEVNNLRPPQSIGKKDIKVESIHLLLPNQELKN</sequence>
<feature type="non-terminal residue" evidence="1">
    <location>
        <position position="91"/>
    </location>
</feature>
<feature type="non-terminal residue" evidence="1">
    <location>
        <position position="1"/>
    </location>
</feature>
<protein>
    <submittedName>
        <fullName evidence="1">5063_t:CDS:1</fullName>
    </submittedName>
</protein>
<accession>A0ACA9QLP0</accession>
<proteinExistence type="predicted"/>
<comment type="caution">
    <text evidence="1">The sequence shown here is derived from an EMBL/GenBank/DDBJ whole genome shotgun (WGS) entry which is preliminary data.</text>
</comment>